<proteinExistence type="predicted"/>
<evidence type="ECO:0000313" key="1">
    <source>
        <dbReference type="EMBL" id="GBM69884.1"/>
    </source>
</evidence>
<accession>A0A4Y2HWI1</accession>
<evidence type="ECO:0000313" key="2">
    <source>
        <dbReference type="Proteomes" id="UP000499080"/>
    </source>
</evidence>
<reference evidence="1 2" key="1">
    <citation type="journal article" date="2019" name="Sci. Rep.">
        <title>Orb-weaving spider Araneus ventricosus genome elucidates the spidroin gene catalogue.</title>
        <authorList>
            <person name="Kono N."/>
            <person name="Nakamura H."/>
            <person name="Ohtoshi R."/>
            <person name="Moran D.A.P."/>
            <person name="Shinohara A."/>
            <person name="Yoshida Y."/>
            <person name="Fujiwara M."/>
            <person name="Mori M."/>
            <person name="Tomita M."/>
            <person name="Arakawa K."/>
        </authorList>
    </citation>
    <scope>NUCLEOTIDE SEQUENCE [LARGE SCALE GENOMIC DNA]</scope>
</reference>
<dbReference type="Proteomes" id="UP000499080">
    <property type="component" value="Unassembled WGS sequence"/>
</dbReference>
<dbReference type="EMBL" id="BGPR01002218">
    <property type="protein sequence ID" value="GBM69884.1"/>
    <property type="molecule type" value="Genomic_DNA"/>
</dbReference>
<protein>
    <submittedName>
        <fullName evidence="1">Uncharacterized protein</fullName>
    </submittedName>
</protein>
<name>A0A4Y2HWI1_ARAVE</name>
<keyword evidence="2" id="KW-1185">Reference proteome</keyword>
<dbReference type="OrthoDB" id="6436723at2759"/>
<sequence length="381" mass="44036">MHALYSRLIAGDSELRNCQIPVLIRRCNSGATCAVTSTHITIILESLPKPGDDTLGDSKFLGYFQLGTSTFQSSDNSTTKWKTSYVYDYELRHYARCYSDNLHILSKQKAYEKNLDEGPFNQQGYSFGPQTPLSIVKIHSFVIEMDKEELFYLWIQNQAVISLHSPYVPVDPFILGKPMKPGHQYNVYLRMEEERLLPHPYPTNCTDYVALWEKNNRTGPRSKEMCQELCVKMSITTYCETRQTMLRNPKGICNTMGCGNNRFFVNQDQEFLQNCMKDCKPNCLKQKYHFTVEDVIPEDNSERTKKIIHVNIFLSDRDVTVISHNPLYGTWEFVQQLWRSDGLFVGHLSLDTCGHHIENLQQIHLLSGKDLAEDKSLFESR</sequence>
<gene>
    <name evidence="1" type="ORF">AVEN_154517_1</name>
</gene>
<organism evidence="1 2">
    <name type="scientific">Araneus ventricosus</name>
    <name type="common">Orbweaver spider</name>
    <name type="synonym">Epeira ventricosa</name>
    <dbReference type="NCBI Taxonomy" id="182803"/>
    <lineage>
        <taxon>Eukaryota</taxon>
        <taxon>Metazoa</taxon>
        <taxon>Ecdysozoa</taxon>
        <taxon>Arthropoda</taxon>
        <taxon>Chelicerata</taxon>
        <taxon>Arachnida</taxon>
        <taxon>Araneae</taxon>
        <taxon>Araneomorphae</taxon>
        <taxon>Entelegynae</taxon>
        <taxon>Araneoidea</taxon>
        <taxon>Araneidae</taxon>
        <taxon>Araneus</taxon>
    </lineage>
</organism>
<dbReference type="AlphaFoldDB" id="A0A4Y2HWI1"/>
<comment type="caution">
    <text evidence="1">The sequence shown here is derived from an EMBL/GenBank/DDBJ whole genome shotgun (WGS) entry which is preliminary data.</text>
</comment>